<proteinExistence type="predicted"/>
<sequence>MAVGGYDRFVYIGYIISQKGNLLAILKGGAVSCGVGDVDHRGTSSNHCLYHPSKVFVLGTPGILGIKLNIVTKPAGIFDTFYCPLQNIIGIGAEFVFNMEIRSADPGVDPFPFCIMKGICRNVYILFDCSCKCANYRLMNNF</sequence>
<dbReference type="AlphaFoldDB" id="A0A645A3X0"/>
<gene>
    <name evidence="1" type="ORF">SDC9_94118</name>
</gene>
<dbReference type="EMBL" id="VSSQ01011667">
    <property type="protein sequence ID" value="MPM47408.1"/>
    <property type="molecule type" value="Genomic_DNA"/>
</dbReference>
<organism evidence="1">
    <name type="scientific">bioreactor metagenome</name>
    <dbReference type="NCBI Taxonomy" id="1076179"/>
    <lineage>
        <taxon>unclassified sequences</taxon>
        <taxon>metagenomes</taxon>
        <taxon>ecological metagenomes</taxon>
    </lineage>
</organism>
<accession>A0A645A3X0</accession>
<protein>
    <submittedName>
        <fullName evidence="1">Uncharacterized protein</fullName>
    </submittedName>
</protein>
<name>A0A645A3X0_9ZZZZ</name>
<reference evidence="1" key="1">
    <citation type="submission" date="2019-08" db="EMBL/GenBank/DDBJ databases">
        <authorList>
            <person name="Kucharzyk K."/>
            <person name="Murdoch R.W."/>
            <person name="Higgins S."/>
            <person name="Loffler F."/>
        </authorList>
    </citation>
    <scope>NUCLEOTIDE SEQUENCE</scope>
</reference>
<comment type="caution">
    <text evidence="1">The sequence shown here is derived from an EMBL/GenBank/DDBJ whole genome shotgun (WGS) entry which is preliminary data.</text>
</comment>
<evidence type="ECO:0000313" key="1">
    <source>
        <dbReference type="EMBL" id="MPM47408.1"/>
    </source>
</evidence>